<proteinExistence type="predicted"/>
<evidence type="ECO:0000256" key="1">
    <source>
        <dbReference type="SAM" id="Coils"/>
    </source>
</evidence>
<keyword evidence="1" id="KW-0175">Coiled coil</keyword>
<dbReference type="EMBL" id="BPVZ01000025">
    <property type="protein sequence ID" value="GKV06727.1"/>
    <property type="molecule type" value="Genomic_DNA"/>
</dbReference>
<dbReference type="AlphaFoldDB" id="A0AAV5IXX8"/>
<feature type="coiled-coil region" evidence="1">
    <location>
        <begin position="2"/>
        <end position="29"/>
    </location>
</feature>
<gene>
    <name evidence="2" type="ORF">SLEP1_g18577</name>
</gene>
<name>A0AAV5IXX8_9ROSI</name>
<sequence>MLLEASKRQEELMRKIEGINSRLTDIETKIRAMIPKES</sequence>
<protein>
    <submittedName>
        <fullName evidence="2">Uncharacterized protein</fullName>
    </submittedName>
</protein>
<evidence type="ECO:0000313" key="2">
    <source>
        <dbReference type="EMBL" id="GKV06727.1"/>
    </source>
</evidence>
<organism evidence="2 3">
    <name type="scientific">Rubroshorea leprosula</name>
    <dbReference type="NCBI Taxonomy" id="152421"/>
    <lineage>
        <taxon>Eukaryota</taxon>
        <taxon>Viridiplantae</taxon>
        <taxon>Streptophyta</taxon>
        <taxon>Embryophyta</taxon>
        <taxon>Tracheophyta</taxon>
        <taxon>Spermatophyta</taxon>
        <taxon>Magnoliopsida</taxon>
        <taxon>eudicotyledons</taxon>
        <taxon>Gunneridae</taxon>
        <taxon>Pentapetalae</taxon>
        <taxon>rosids</taxon>
        <taxon>malvids</taxon>
        <taxon>Malvales</taxon>
        <taxon>Dipterocarpaceae</taxon>
        <taxon>Rubroshorea</taxon>
    </lineage>
</organism>
<evidence type="ECO:0000313" key="3">
    <source>
        <dbReference type="Proteomes" id="UP001054252"/>
    </source>
</evidence>
<comment type="caution">
    <text evidence="2">The sequence shown here is derived from an EMBL/GenBank/DDBJ whole genome shotgun (WGS) entry which is preliminary data.</text>
</comment>
<reference evidence="2 3" key="1">
    <citation type="journal article" date="2021" name="Commun. Biol.">
        <title>The genome of Shorea leprosula (Dipterocarpaceae) highlights the ecological relevance of drought in aseasonal tropical rainforests.</title>
        <authorList>
            <person name="Ng K.K.S."/>
            <person name="Kobayashi M.J."/>
            <person name="Fawcett J.A."/>
            <person name="Hatakeyama M."/>
            <person name="Paape T."/>
            <person name="Ng C.H."/>
            <person name="Ang C.C."/>
            <person name="Tnah L.H."/>
            <person name="Lee C.T."/>
            <person name="Nishiyama T."/>
            <person name="Sese J."/>
            <person name="O'Brien M.J."/>
            <person name="Copetti D."/>
            <person name="Mohd Noor M.I."/>
            <person name="Ong R.C."/>
            <person name="Putra M."/>
            <person name="Sireger I.Z."/>
            <person name="Indrioko S."/>
            <person name="Kosugi Y."/>
            <person name="Izuno A."/>
            <person name="Isagi Y."/>
            <person name="Lee S.L."/>
            <person name="Shimizu K.K."/>
        </authorList>
    </citation>
    <scope>NUCLEOTIDE SEQUENCE [LARGE SCALE GENOMIC DNA]</scope>
    <source>
        <strain evidence="2">214</strain>
    </source>
</reference>
<dbReference type="Proteomes" id="UP001054252">
    <property type="component" value="Unassembled WGS sequence"/>
</dbReference>
<keyword evidence="3" id="KW-1185">Reference proteome</keyword>
<accession>A0AAV5IXX8</accession>